<keyword evidence="2" id="KW-1185">Reference proteome</keyword>
<organism evidence="1 2">
    <name type="scientific">Alligator mississippiensis</name>
    <name type="common">American alligator</name>
    <dbReference type="NCBI Taxonomy" id="8496"/>
    <lineage>
        <taxon>Eukaryota</taxon>
        <taxon>Metazoa</taxon>
        <taxon>Chordata</taxon>
        <taxon>Craniata</taxon>
        <taxon>Vertebrata</taxon>
        <taxon>Euteleostomi</taxon>
        <taxon>Archelosauria</taxon>
        <taxon>Archosauria</taxon>
        <taxon>Crocodylia</taxon>
        <taxon>Alligatoridae</taxon>
        <taxon>Alligatorinae</taxon>
        <taxon>Alligator</taxon>
    </lineage>
</organism>
<evidence type="ECO:0000313" key="2">
    <source>
        <dbReference type="Proteomes" id="UP000050525"/>
    </source>
</evidence>
<dbReference type="Proteomes" id="UP000050525">
    <property type="component" value="Unassembled WGS sequence"/>
</dbReference>
<accession>A0A151N7L6</accession>
<dbReference type="AlphaFoldDB" id="A0A151N7L6"/>
<dbReference type="EMBL" id="AKHW03003879">
    <property type="protein sequence ID" value="KYO32808.1"/>
    <property type="molecule type" value="Genomic_DNA"/>
</dbReference>
<protein>
    <submittedName>
        <fullName evidence="1">Uncharacterized protein</fullName>
    </submittedName>
</protein>
<evidence type="ECO:0000313" key="1">
    <source>
        <dbReference type="EMBL" id="KYO32808.1"/>
    </source>
</evidence>
<gene>
    <name evidence="1" type="ORF">Y1Q_0009391</name>
</gene>
<sequence length="76" mass="8388">MVFCQIPNCGAVLGTHIGCIVGAGLQPGCWQTPKPGCAHLFQTNWIFIYSCVNPKRNVMDVGQRTDSHPSFEWVSH</sequence>
<reference evidence="1 2" key="1">
    <citation type="journal article" date="2012" name="Genome Biol.">
        <title>Sequencing three crocodilian genomes to illuminate the evolution of archosaurs and amniotes.</title>
        <authorList>
            <person name="St John J.A."/>
            <person name="Braun E.L."/>
            <person name="Isberg S.R."/>
            <person name="Miles L.G."/>
            <person name="Chong A.Y."/>
            <person name="Gongora J."/>
            <person name="Dalzell P."/>
            <person name="Moran C."/>
            <person name="Bed'hom B."/>
            <person name="Abzhanov A."/>
            <person name="Burgess S.C."/>
            <person name="Cooksey A.M."/>
            <person name="Castoe T.A."/>
            <person name="Crawford N.G."/>
            <person name="Densmore L.D."/>
            <person name="Drew J.C."/>
            <person name="Edwards S.V."/>
            <person name="Faircloth B.C."/>
            <person name="Fujita M.K."/>
            <person name="Greenwold M.J."/>
            <person name="Hoffmann F.G."/>
            <person name="Howard J.M."/>
            <person name="Iguchi T."/>
            <person name="Janes D.E."/>
            <person name="Khan S.Y."/>
            <person name="Kohno S."/>
            <person name="de Koning A.J."/>
            <person name="Lance S.L."/>
            <person name="McCarthy F.M."/>
            <person name="McCormack J.E."/>
            <person name="Merchant M.E."/>
            <person name="Peterson D.G."/>
            <person name="Pollock D.D."/>
            <person name="Pourmand N."/>
            <person name="Raney B.J."/>
            <person name="Roessler K.A."/>
            <person name="Sanford J.R."/>
            <person name="Sawyer R.H."/>
            <person name="Schmidt C.J."/>
            <person name="Triplett E.W."/>
            <person name="Tuberville T.D."/>
            <person name="Venegas-Anaya M."/>
            <person name="Howard J.T."/>
            <person name="Jarvis E.D."/>
            <person name="Guillette L.J.Jr."/>
            <person name="Glenn T.C."/>
            <person name="Green R.E."/>
            <person name="Ray D.A."/>
        </authorList>
    </citation>
    <scope>NUCLEOTIDE SEQUENCE [LARGE SCALE GENOMIC DNA]</scope>
    <source>
        <strain evidence="1">KSC_2009_1</strain>
    </source>
</reference>
<proteinExistence type="predicted"/>
<comment type="caution">
    <text evidence="1">The sequence shown here is derived from an EMBL/GenBank/DDBJ whole genome shotgun (WGS) entry which is preliminary data.</text>
</comment>
<name>A0A151N7L6_ALLMI</name>